<dbReference type="PATRIC" id="fig|28092.6.peg.6025"/>
<dbReference type="AlphaFoldDB" id="A0A0F5JTU7"/>
<protein>
    <recommendedName>
        <fullName evidence="1">HTH araC/xylS-type domain-containing protein</fullName>
    </recommendedName>
</protein>
<gene>
    <name evidence="2" type="ORF">WM40_25560</name>
</gene>
<organism evidence="2 3">
    <name type="scientific">Robbsia andropogonis</name>
    <dbReference type="NCBI Taxonomy" id="28092"/>
    <lineage>
        <taxon>Bacteria</taxon>
        <taxon>Pseudomonadati</taxon>
        <taxon>Pseudomonadota</taxon>
        <taxon>Betaproteobacteria</taxon>
        <taxon>Burkholderiales</taxon>
        <taxon>Burkholderiaceae</taxon>
        <taxon>Robbsia</taxon>
    </lineage>
</organism>
<dbReference type="Proteomes" id="UP000033618">
    <property type="component" value="Unassembled WGS sequence"/>
</dbReference>
<sequence length="220" mass="24657">MNDDQAGHSDRGDMPAMRSARMEGWQSLMSSVAVSGVKRDFATPQVLQEHHHAEGQLIYASRGVIVIGSPQGYWVVPPTRAVWLAPNVSHWARTSAGVRVRSVLVRADAEGQVPLHSCVLNVMPLMREVIIALADRKDGEQMSALDIALTQVLLLQLRALPILPLHLPALKDYRLLRIERHVLKSPDEKINLEKWAEMLSVTPRTLHRLFVKEVGMSYQQ</sequence>
<dbReference type="SUPFAM" id="SSF51182">
    <property type="entry name" value="RmlC-like cupins"/>
    <property type="match status" value="1"/>
</dbReference>
<dbReference type="CDD" id="cd06124">
    <property type="entry name" value="cupin_NimR-like_N"/>
    <property type="match status" value="1"/>
</dbReference>
<dbReference type="InterPro" id="IPR011051">
    <property type="entry name" value="RmlC_Cupin_sf"/>
</dbReference>
<evidence type="ECO:0000259" key="1">
    <source>
        <dbReference type="PROSITE" id="PS01124"/>
    </source>
</evidence>
<dbReference type="PROSITE" id="PS01124">
    <property type="entry name" value="HTH_ARAC_FAMILY_2"/>
    <property type="match status" value="1"/>
</dbReference>
<reference evidence="2 3" key="1">
    <citation type="submission" date="2015-03" db="EMBL/GenBank/DDBJ databases">
        <title>Draft Genome Sequence of Burkholderia andropogonis type strain ICMP2807, isolated from Sorghum bicolor.</title>
        <authorList>
            <person name="Lopes-Santos L."/>
            <person name="Castro D.B."/>
            <person name="Ottoboni L.M."/>
            <person name="Park D."/>
            <person name="Weirc B.S."/>
            <person name="Destefano S.A."/>
        </authorList>
    </citation>
    <scope>NUCLEOTIDE SEQUENCE [LARGE SCALE GENOMIC DNA]</scope>
    <source>
        <strain evidence="2 3">ICMP2807</strain>
    </source>
</reference>
<keyword evidence="3" id="KW-1185">Reference proteome</keyword>
<evidence type="ECO:0000313" key="2">
    <source>
        <dbReference type="EMBL" id="KKB61039.1"/>
    </source>
</evidence>
<dbReference type="Gene3D" id="2.60.120.10">
    <property type="entry name" value="Jelly Rolls"/>
    <property type="match status" value="1"/>
</dbReference>
<dbReference type="EMBL" id="LAQU01000083">
    <property type="protein sequence ID" value="KKB61039.1"/>
    <property type="molecule type" value="Genomic_DNA"/>
</dbReference>
<dbReference type="GO" id="GO:0043565">
    <property type="term" value="F:sequence-specific DNA binding"/>
    <property type="evidence" value="ECO:0007669"/>
    <property type="project" value="InterPro"/>
</dbReference>
<proteinExistence type="predicted"/>
<dbReference type="GO" id="GO:0003700">
    <property type="term" value="F:DNA-binding transcription factor activity"/>
    <property type="evidence" value="ECO:0007669"/>
    <property type="project" value="InterPro"/>
</dbReference>
<accession>A0A0F5JTU7</accession>
<evidence type="ECO:0000313" key="3">
    <source>
        <dbReference type="Proteomes" id="UP000033618"/>
    </source>
</evidence>
<dbReference type="PANTHER" id="PTHR11019:SF199">
    <property type="entry name" value="HTH-TYPE TRANSCRIPTIONAL REGULATOR NIMR"/>
    <property type="match status" value="1"/>
</dbReference>
<name>A0A0F5JTU7_9BURK</name>
<dbReference type="InterPro" id="IPR014710">
    <property type="entry name" value="RmlC-like_jellyroll"/>
</dbReference>
<feature type="non-terminal residue" evidence="2">
    <location>
        <position position="220"/>
    </location>
</feature>
<dbReference type="STRING" id="28092.WM40_25560"/>
<dbReference type="Gene3D" id="1.10.10.60">
    <property type="entry name" value="Homeodomain-like"/>
    <property type="match status" value="1"/>
</dbReference>
<dbReference type="InterPro" id="IPR018060">
    <property type="entry name" value="HTH_AraC"/>
</dbReference>
<dbReference type="PANTHER" id="PTHR11019">
    <property type="entry name" value="HTH-TYPE TRANSCRIPTIONAL REGULATOR NIMR"/>
    <property type="match status" value="1"/>
</dbReference>
<feature type="domain" description="HTH araC/xylS-type" evidence="1">
    <location>
        <begin position="176"/>
        <end position="220"/>
    </location>
</feature>
<comment type="caution">
    <text evidence="2">The sequence shown here is derived from an EMBL/GenBank/DDBJ whole genome shotgun (WGS) entry which is preliminary data.</text>
</comment>